<organism evidence="1 2">
    <name type="scientific">Aphanizomenon flos-aquae WA102</name>
    <dbReference type="NCBI Taxonomy" id="1710896"/>
    <lineage>
        <taxon>Bacteria</taxon>
        <taxon>Bacillati</taxon>
        <taxon>Cyanobacteriota</taxon>
        <taxon>Cyanophyceae</taxon>
        <taxon>Nostocales</taxon>
        <taxon>Aphanizomenonaceae</taxon>
        <taxon>Aphanizomenon</taxon>
    </lineage>
</organism>
<reference evidence="1 2" key="1">
    <citation type="submission" date="2015-09" db="EMBL/GenBank/DDBJ databases">
        <title>Aphanizomenon flos-aquae WA102.</title>
        <authorList>
            <person name="Driscoll C."/>
        </authorList>
    </citation>
    <scope>NUCLEOTIDE SEQUENCE [LARGE SCALE GENOMIC DNA]</scope>
    <source>
        <strain evidence="1">WA102</strain>
    </source>
</reference>
<dbReference type="EMBL" id="LJOW01000509">
    <property type="protein sequence ID" value="OBQ34055.1"/>
    <property type="molecule type" value="Genomic_DNA"/>
</dbReference>
<feature type="non-terminal residue" evidence="1">
    <location>
        <position position="1"/>
    </location>
</feature>
<proteinExistence type="predicted"/>
<dbReference type="Proteomes" id="UP000092093">
    <property type="component" value="Unassembled WGS sequence"/>
</dbReference>
<evidence type="ECO:0000313" key="1">
    <source>
        <dbReference type="EMBL" id="OBQ34055.1"/>
    </source>
</evidence>
<sequence length="75" mass="7169">SHMKEAGLFFGEEGKAGTGGGAGGGQGVQFAKAAAAALNGRPITGLKGDLEAAGGETAKMEAAIGKVLGVRLAKG</sequence>
<accession>A0A1B7WAE5</accession>
<comment type="caution">
    <text evidence="1">The sequence shown here is derived from an EMBL/GenBank/DDBJ whole genome shotgun (WGS) entry which is preliminary data.</text>
</comment>
<name>A0A1B7WAE5_APHFL</name>
<protein>
    <submittedName>
        <fullName evidence="1">Uncharacterized protein</fullName>
    </submittedName>
</protein>
<evidence type="ECO:0000313" key="2">
    <source>
        <dbReference type="Proteomes" id="UP000092093"/>
    </source>
</evidence>
<dbReference type="AlphaFoldDB" id="A0A1B7WAE5"/>
<gene>
    <name evidence="1" type="ORF">AN484_26890</name>
</gene>